<evidence type="ECO:0000313" key="4">
    <source>
        <dbReference type="Proteomes" id="UP001164286"/>
    </source>
</evidence>
<comment type="caution">
    <text evidence="3">The sequence shown here is derived from an EMBL/GenBank/DDBJ whole genome shotgun (WGS) entry which is preliminary data.</text>
</comment>
<dbReference type="EMBL" id="JAKWFO010000005">
    <property type="protein sequence ID" value="KAI9635799.1"/>
    <property type="molecule type" value="Genomic_DNA"/>
</dbReference>
<evidence type="ECO:0000256" key="2">
    <source>
        <dbReference type="ARBA" id="ARBA00023002"/>
    </source>
</evidence>
<dbReference type="SUPFAM" id="SSF51735">
    <property type="entry name" value="NAD(P)-binding Rossmann-fold domains"/>
    <property type="match status" value="1"/>
</dbReference>
<dbReference type="GeneID" id="77732158"/>
<comment type="similarity">
    <text evidence="1">Belongs to the short-chain dehydrogenases/reductases (SDR) family.</text>
</comment>
<accession>A0AA38HB88</accession>
<dbReference type="GO" id="GO:0016491">
    <property type="term" value="F:oxidoreductase activity"/>
    <property type="evidence" value="ECO:0007669"/>
    <property type="project" value="UniProtKB-KW"/>
</dbReference>
<dbReference type="RefSeq" id="XP_052945576.1">
    <property type="nucleotide sequence ID" value="XM_053092953.1"/>
</dbReference>
<gene>
    <name evidence="3" type="ORF">MKK02DRAFT_44495</name>
</gene>
<dbReference type="InterPro" id="IPR002347">
    <property type="entry name" value="SDR_fam"/>
</dbReference>
<reference evidence="3" key="1">
    <citation type="journal article" date="2022" name="G3 (Bethesda)">
        <title>High quality genome of the basidiomycete yeast Dioszegia hungarica PDD-24b-2 isolated from cloud water.</title>
        <authorList>
            <person name="Jarrige D."/>
            <person name="Haridas S."/>
            <person name="Bleykasten-Grosshans C."/>
            <person name="Joly M."/>
            <person name="Nadalig T."/>
            <person name="Sancelme M."/>
            <person name="Vuilleumier S."/>
            <person name="Grigoriev I.V."/>
            <person name="Amato P."/>
            <person name="Bringel F."/>
        </authorList>
    </citation>
    <scope>NUCLEOTIDE SEQUENCE</scope>
    <source>
        <strain evidence="3">PDD-24b-2</strain>
    </source>
</reference>
<dbReference type="InterPro" id="IPR036291">
    <property type="entry name" value="NAD(P)-bd_dom_sf"/>
</dbReference>
<protein>
    <submittedName>
        <fullName evidence="3">Uncharacterized protein</fullName>
    </submittedName>
</protein>
<dbReference type="Pfam" id="PF00106">
    <property type="entry name" value="adh_short"/>
    <property type="match status" value="1"/>
</dbReference>
<organism evidence="3 4">
    <name type="scientific">Dioszegia hungarica</name>
    <dbReference type="NCBI Taxonomy" id="4972"/>
    <lineage>
        <taxon>Eukaryota</taxon>
        <taxon>Fungi</taxon>
        <taxon>Dikarya</taxon>
        <taxon>Basidiomycota</taxon>
        <taxon>Agaricomycotina</taxon>
        <taxon>Tremellomycetes</taxon>
        <taxon>Tremellales</taxon>
        <taxon>Bulleribasidiaceae</taxon>
        <taxon>Dioszegia</taxon>
    </lineage>
</organism>
<sequence length="333" mass="36092">MPGTVVITGPNGGMTVLTARQYAEAHPEDHLVLLVRNPAKLPAEAVPASDKVLYEALDMTSLDAVRAVSASIAEKVKAGSLPRIKSLVCSAAIQVTSVDQPHITADGYEETFAVNHLAHFLLILNLLPSMAPDAQIIIVGSDSHRNDYKFFPKKTAYRPLEQLVHVTPGGEPVKDAKDNGLQRYGTSKMLQMMTGHELARRLKSHPAYSGINTVMFDPGSMGGTGLLRDQSPILQSLLGVAFNFPRFFNWLDPELQISLKADSAATLLRLMENREMARTEPLGPVKETGGAPYYSPSGKLSQSYGETNEVEKSSALWADSVRLLGIGKDLALM</sequence>
<dbReference type="PANTHER" id="PTHR24320:SF148">
    <property type="entry name" value="NAD(P)-BINDING ROSSMANN-FOLD SUPERFAMILY PROTEIN"/>
    <property type="match status" value="1"/>
</dbReference>
<dbReference type="Gene3D" id="3.40.50.720">
    <property type="entry name" value="NAD(P)-binding Rossmann-like Domain"/>
    <property type="match status" value="1"/>
</dbReference>
<keyword evidence="2" id="KW-0560">Oxidoreductase</keyword>
<keyword evidence="4" id="KW-1185">Reference proteome</keyword>
<dbReference type="Proteomes" id="UP001164286">
    <property type="component" value="Unassembled WGS sequence"/>
</dbReference>
<proteinExistence type="inferred from homology"/>
<name>A0AA38HB88_9TREE</name>
<dbReference type="PANTHER" id="PTHR24320">
    <property type="entry name" value="RETINOL DEHYDROGENASE"/>
    <property type="match status" value="1"/>
</dbReference>
<evidence type="ECO:0000256" key="1">
    <source>
        <dbReference type="ARBA" id="ARBA00006484"/>
    </source>
</evidence>
<dbReference type="AlphaFoldDB" id="A0AA38HB88"/>
<evidence type="ECO:0000313" key="3">
    <source>
        <dbReference type="EMBL" id="KAI9635799.1"/>
    </source>
</evidence>